<dbReference type="SUPFAM" id="SSF53213">
    <property type="entry name" value="LigB-like"/>
    <property type="match status" value="1"/>
</dbReference>
<accession>A0ABV5CV52</accession>
<dbReference type="Proteomes" id="UP001582793">
    <property type="component" value="Unassembled WGS sequence"/>
</dbReference>
<dbReference type="EMBL" id="JBCGDC010000041">
    <property type="protein sequence ID" value="MFB6394653.1"/>
    <property type="molecule type" value="Genomic_DNA"/>
</dbReference>
<evidence type="ECO:0000313" key="2">
    <source>
        <dbReference type="Proteomes" id="UP001582793"/>
    </source>
</evidence>
<keyword evidence="2" id="KW-1185">Reference proteome</keyword>
<dbReference type="RefSeq" id="WP_375734739.1">
    <property type="nucleotide sequence ID" value="NZ_JBCGDC010000041.1"/>
</dbReference>
<protein>
    <submittedName>
        <fullName evidence="1">Class III extradiol dioxygenase subunit B-like domain-containing protein</fullName>
    </submittedName>
</protein>
<reference evidence="1 2" key="1">
    <citation type="submission" date="2024-04" db="EMBL/GenBank/DDBJ databases">
        <title>Polymorphospora sp. isolated from Baiyangdian Lake in Xiong'an New Area.</title>
        <authorList>
            <person name="Zhang X."/>
            <person name="Liu J."/>
        </authorList>
    </citation>
    <scope>NUCLEOTIDE SEQUENCE [LARGE SCALE GENOMIC DNA]</scope>
    <source>
        <strain evidence="1 2">2-325</strain>
    </source>
</reference>
<gene>
    <name evidence="1" type="ORF">AAFH96_16295</name>
</gene>
<organism evidence="1 2">
    <name type="scientific">Polymorphospora lycopeni</name>
    <dbReference type="NCBI Taxonomy" id="3140240"/>
    <lineage>
        <taxon>Bacteria</taxon>
        <taxon>Bacillati</taxon>
        <taxon>Actinomycetota</taxon>
        <taxon>Actinomycetes</taxon>
        <taxon>Micromonosporales</taxon>
        <taxon>Micromonosporaceae</taxon>
        <taxon>Polymorphospora</taxon>
    </lineage>
</organism>
<evidence type="ECO:0000313" key="1">
    <source>
        <dbReference type="EMBL" id="MFB6394653.1"/>
    </source>
</evidence>
<proteinExistence type="predicted"/>
<dbReference type="CDD" id="cd07951">
    <property type="entry name" value="ED_3B_N_AMMECR1"/>
    <property type="match status" value="1"/>
</dbReference>
<name>A0ABV5CV52_9ACTN</name>
<comment type="caution">
    <text evidence="1">The sequence shown here is derived from an EMBL/GenBank/DDBJ whole genome shotgun (WGS) entry which is preliminary data.</text>
</comment>
<sequence length="270" mass="27358">MSRCTVAARYGGRVSLVAAAVCPHPPVIVPDIAGRAASELDDLRTECDAAVARLVDSGARTIVVVGADDEQKTYVSPFIGSFAPWGAPMTVTVGAAAAVGAATLTNGVAAPADRPLPLSLLVGTWLLDRAGRPSTGVAPAIAMETVAAGQAPADCAALGARLAADAGDEPWALLVMGDASACRGQKSPGYDDPRARAYDEAVAAALAGADVDALLHLDPALSAELLVAGRAPWQVLAGAVATTGRPWRGRLSYHDAPYGVTYLVATWAPA</sequence>
<dbReference type="Gene3D" id="3.40.830.10">
    <property type="entry name" value="LigB-like"/>
    <property type="match status" value="1"/>
</dbReference>